<dbReference type="Proteomes" id="UP000606274">
    <property type="component" value="Unassembled WGS sequence"/>
</dbReference>
<evidence type="ECO:0000313" key="2">
    <source>
        <dbReference type="EMBL" id="KAF7702337.1"/>
    </source>
</evidence>
<comment type="caution">
    <text evidence="2">The sequence shown here is derived from an EMBL/GenBank/DDBJ whole genome shotgun (WGS) entry which is preliminary data.</text>
</comment>
<organism evidence="2 3">
    <name type="scientific">Silurus meridionalis</name>
    <name type="common">Southern catfish</name>
    <name type="synonym">Silurus soldatovi meridionalis</name>
    <dbReference type="NCBI Taxonomy" id="175797"/>
    <lineage>
        <taxon>Eukaryota</taxon>
        <taxon>Metazoa</taxon>
        <taxon>Chordata</taxon>
        <taxon>Craniata</taxon>
        <taxon>Vertebrata</taxon>
        <taxon>Euteleostomi</taxon>
        <taxon>Actinopterygii</taxon>
        <taxon>Neopterygii</taxon>
        <taxon>Teleostei</taxon>
        <taxon>Ostariophysi</taxon>
        <taxon>Siluriformes</taxon>
        <taxon>Siluridae</taxon>
        <taxon>Silurus</taxon>
    </lineage>
</organism>
<reference evidence="2" key="1">
    <citation type="submission" date="2020-08" db="EMBL/GenBank/DDBJ databases">
        <title>Chromosome-level assembly of Southern catfish (Silurus meridionalis) provides insights into visual adaptation to the nocturnal and benthic lifestyles.</title>
        <authorList>
            <person name="Zhang Y."/>
            <person name="Wang D."/>
            <person name="Peng Z."/>
        </authorList>
    </citation>
    <scope>NUCLEOTIDE SEQUENCE</scope>
    <source>
        <strain evidence="2">SWU-2019-XX</strain>
        <tissue evidence="2">Muscle</tissue>
    </source>
</reference>
<feature type="signal peptide" evidence="1">
    <location>
        <begin position="1"/>
        <end position="16"/>
    </location>
</feature>
<accession>A0A8T0B7Z4</accession>
<name>A0A8T0B7Z4_SILME</name>
<evidence type="ECO:0000313" key="3">
    <source>
        <dbReference type="Proteomes" id="UP000606274"/>
    </source>
</evidence>
<dbReference type="EMBL" id="JABFDY010000010">
    <property type="protein sequence ID" value="KAF7702337.1"/>
    <property type="molecule type" value="Genomic_DNA"/>
</dbReference>
<dbReference type="AlphaFoldDB" id="A0A8T0B7Z4"/>
<sequence length="141" mass="16313">MKSFSLLFLGIMLVTGAPHKRSPSEECKLQRTILEEIIEHVKVMKRFKNSRILVKNVITPANCTCDNFRKAGKVLSEYEAEMLGLTEKNWLLPRTLTSYSKNTHCNVKTQITNFTDEVEFHQLLENIKLCAQEKYRDTSCD</sequence>
<protein>
    <recommendedName>
        <fullName evidence="4">Interleukin</fullName>
    </recommendedName>
</protein>
<proteinExistence type="predicted"/>
<evidence type="ECO:0008006" key="4">
    <source>
        <dbReference type="Google" id="ProtNLM"/>
    </source>
</evidence>
<gene>
    <name evidence="2" type="ORF">HF521_001620</name>
</gene>
<feature type="chain" id="PRO_5035827468" description="Interleukin" evidence="1">
    <location>
        <begin position="17"/>
        <end position="141"/>
    </location>
</feature>
<keyword evidence="1" id="KW-0732">Signal</keyword>
<evidence type="ECO:0000256" key="1">
    <source>
        <dbReference type="SAM" id="SignalP"/>
    </source>
</evidence>
<keyword evidence="3" id="KW-1185">Reference proteome</keyword>